<keyword evidence="3" id="KW-1185">Reference proteome</keyword>
<dbReference type="STRING" id="1110509.Mhar_0107"/>
<feature type="region of interest" description="Disordered" evidence="1">
    <location>
        <begin position="294"/>
        <end position="313"/>
    </location>
</feature>
<dbReference type="Proteomes" id="UP000005877">
    <property type="component" value="Chromosome"/>
</dbReference>
<dbReference type="PATRIC" id="fig|1110509.7.peg.115"/>
<dbReference type="OrthoDB" id="386213at2157"/>
<dbReference type="PANTHER" id="PTHR35902:SF3">
    <property type="entry name" value="NPCBM-ASSOCIATED, NEW3 DOMAIN OF ALPHA-GALACTOSIDASE"/>
    <property type="match status" value="1"/>
</dbReference>
<feature type="region of interest" description="Disordered" evidence="1">
    <location>
        <begin position="333"/>
        <end position="366"/>
    </location>
</feature>
<feature type="region of interest" description="Disordered" evidence="1">
    <location>
        <begin position="1001"/>
        <end position="1048"/>
    </location>
</feature>
<dbReference type="AlphaFoldDB" id="G7WKM0"/>
<name>G7WKM0_METH6</name>
<proteinExistence type="predicted"/>
<reference evidence="2 3" key="1">
    <citation type="journal article" date="2012" name="PLoS ONE">
        <title>The genome characteristics and predicted function of methyl-group oxidation pathway in the obligate aceticlastic methanogens, Methanosaeta spp.</title>
        <authorList>
            <person name="Zhu J."/>
            <person name="Zheng H."/>
            <person name="Ai G."/>
            <person name="Zhang G."/>
            <person name="Liu D."/>
            <person name="Liu X."/>
            <person name="Dong X."/>
        </authorList>
    </citation>
    <scope>NUCLEOTIDE SEQUENCE [LARGE SCALE GENOMIC DNA]</scope>
    <source>
        <strain evidence="2 3">6Ac</strain>
    </source>
</reference>
<feature type="region of interest" description="Disordered" evidence="1">
    <location>
        <begin position="113"/>
        <end position="135"/>
    </location>
</feature>
<protein>
    <submittedName>
        <fullName evidence="2">Uncharacterized protein</fullName>
    </submittedName>
</protein>
<dbReference type="KEGG" id="mhi:Mhar_0107"/>
<dbReference type="EMBL" id="CP003117">
    <property type="protein sequence ID" value="AET63499.1"/>
    <property type="molecule type" value="Genomic_DNA"/>
</dbReference>
<dbReference type="PANTHER" id="PTHR35902">
    <property type="entry name" value="S-LAYER DOMAIN-LIKE PROTEIN-RELATED"/>
    <property type="match status" value="1"/>
</dbReference>
<feature type="region of interest" description="Disordered" evidence="1">
    <location>
        <begin position="926"/>
        <end position="974"/>
    </location>
</feature>
<evidence type="ECO:0000313" key="3">
    <source>
        <dbReference type="Proteomes" id="UP000005877"/>
    </source>
</evidence>
<accession>G7WKM0</accession>
<feature type="compositionally biased region" description="Low complexity" evidence="1">
    <location>
        <begin position="1010"/>
        <end position="1027"/>
    </location>
</feature>
<evidence type="ECO:0000313" key="2">
    <source>
        <dbReference type="EMBL" id="AET63499.1"/>
    </source>
</evidence>
<gene>
    <name evidence="2" type="ordered locus">Mhar_0107</name>
</gene>
<organism evidence="2 3">
    <name type="scientific">Methanothrix harundinacea (strain 6Ac)</name>
    <name type="common">Methanosaeta harundinacea</name>
    <dbReference type="NCBI Taxonomy" id="1110509"/>
    <lineage>
        <taxon>Archaea</taxon>
        <taxon>Methanobacteriati</taxon>
        <taxon>Methanobacteriota</taxon>
        <taxon>Stenosarchaea group</taxon>
        <taxon>Methanomicrobia</taxon>
        <taxon>Methanotrichales</taxon>
        <taxon>Methanotrichaceae</taxon>
        <taxon>Methanothrix</taxon>
    </lineage>
</organism>
<feature type="compositionally biased region" description="Basic and acidic residues" evidence="1">
    <location>
        <begin position="125"/>
        <end position="135"/>
    </location>
</feature>
<evidence type="ECO:0000256" key="1">
    <source>
        <dbReference type="SAM" id="MobiDB-lite"/>
    </source>
</evidence>
<sequence length="1048" mass="108360">MPSASAWSFPFSLPFISAPDGGCQISLDLEETEVEYLSPLNYTIRIKNSGREPLYGISISDNFGQVGFIARLPEGAALDLARTTPALTTSAEIRVVASSDGEELGRAAAPVEVAPPPGEAAAGEARSRRTAKDDGVTLRTMSSSPAMELVVGAYPPSVRPGERATVRMTVTNRGPHPLRGVEISGPGWTVEVGDLNPGESKAFTREVAVAEEASMEIVATGTNDGGEAASARQSLKVSTVSPALTVTVVPIPDSSGGAGRTEYRLKNGGEELLTRITLKDARGATLGILPRLAPGETKNLTQPGSRSGEGPVPIEVSAVSPEGKTVIGEVHVQSAAVPTPTAAAGSSRSGSKPTGRMEFGTLPELGTGLDPTGDLSVFGGPAGGAPSIGSGFGDFNINFGIFDGSVPAPADGGARLDPRGKEEAVAADEKGAEAAPDIAVTLQANKTLVHRGERIAFRCAAVNRGQVPLTDVELRCGGEVASAELLAPGDGLPLEGSMIAEGPLNLTAAAAAIAPDGSRASGEATLAIGAVSPALRVEVSQEPGRISRGERVSIAVRLENGGDDLLTEISAYDDLGEIGRVPTLRPGEVVTLMRNSTVEEGLEDEVRVVAIDSTGREVRWSQVLSLKLSEPGLSLEVEPKDAAAYPGEAVEVVWTIRNTGEVDLVDVTMVIDGNSSFRLPAIAAGGSTQVSSSHQPAGSRGVLARAEGRTAGGETISSEAAFQIRVVSPGLSLNVKPSEVEASQKKPFNLTFLVTNTGDDPLRDVTISERSLGTLERIGRLEPGDFRVASHDFFTDTNTTFRLEATGIDSRGNGVNDSREVAVKLVSANIELSIRPEPAEAAPGGSVHVTFSVENRGEVPIFSTFIMGRNLGHLGTIDYISPGSLRSLERDLEVSGEMEEEITAEGFTRDGSSVRDSELLSVGLKVETPIKEATPEASGPGPGRGTTARIREAAPGKEVLPADGNYTFPPAPAGEEEGAGIAGLLERLKGILEKIRLMKDDPVGTEGYDPGALPAGSGEGASSAAPPSGSPPGAPHHLVWIRNPPGGS</sequence>
<dbReference type="HOGENOM" id="CLU_291291_0_0_2"/>